<dbReference type="Pfam" id="PF22235">
    <property type="entry name" value="FAS1_thioest_ins"/>
    <property type="match status" value="1"/>
</dbReference>
<dbReference type="InterPro" id="IPR001227">
    <property type="entry name" value="Ac_transferase_dom_sf"/>
</dbReference>
<dbReference type="SUPFAM" id="SSF52151">
    <property type="entry name" value="FabD/lysophospholipase-like"/>
    <property type="match status" value="1"/>
</dbReference>
<dbReference type="Pfam" id="PF01575">
    <property type="entry name" value="MaoC_dehydratas"/>
    <property type="match status" value="1"/>
</dbReference>
<dbReference type="GO" id="GO:0006633">
    <property type="term" value="P:fatty acid biosynthetic process"/>
    <property type="evidence" value="ECO:0007669"/>
    <property type="project" value="InterPro"/>
</dbReference>
<dbReference type="InterPro" id="IPR003965">
    <property type="entry name" value="Fatty_acid_synthase"/>
</dbReference>
<dbReference type="GO" id="GO:0016787">
    <property type="term" value="F:hydrolase activity"/>
    <property type="evidence" value="ECO:0007669"/>
    <property type="project" value="UniProtKB-KW"/>
</dbReference>
<feature type="domain" description="Malonyl-CoA:ACP transacylase (MAT)" evidence="3">
    <location>
        <begin position="285"/>
        <end position="395"/>
    </location>
</feature>
<dbReference type="Gene3D" id="3.10.129.10">
    <property type="entry name" value="Hotdog Thioesterase"/>
    <property type="match status" value="1"/>
</dbReference>
<dbReference type="Gene3D" id="3.40.366.10">
    <property type="entry name" value="Malonyl-Coenzyme A Acyl Carrier Protein, domain 2"/>
    <property type="match status" value="1"/>
</dbReference>
<dbReference type="InterPro" id="IPR029069">
    <property type="entry name" value="HotDog_dom_sf"/>
</dbReference>
<dbReference type="GO" id="GO:0004312">
    <property type="term" value="F:fatty acid synthase activity"/>
    <property type="evidence" value="ECO:0007669"/>
    <property type="project" value="InterPro"/>
</dbReference>
<evidence type="ECO:0000256" key="2">
    <source>
        <dbReference type="ARBA" id="ARBA00022801"/>
    </source>
</evidence>
<evidence type="ECO:0000313" key="6">
    <source>
        <dbReference type="Proteomes" id="UP000673691"/>
    </source>
</evidence>
<dbReference type="Proteomes" id="UP000673691">
    <property type="component" value="Unassembled WGS sequence"/>
</dbReference>
<name>A0A8H8DKZ2_9FUNG</name>
<dbReference type="InterPro" id="IPR002539">
    <property type="entry name" value="MaoC-like_dom"/>
</dbReference>
<dbReference type="CDD" id="cd03447">
    <property type="entry name" value="FAS_MaoC"/>
    <property type="match status" value="1"/>
</dbReference>
<organism evidence="5 6">
    <name type="scientific">Olpidium bornovanus</name>
    <dbReference type="NCBI Taxonomy" id="278681"/>
    <lineage>
        <taxon>Eukaryota</taxon>
        <taxon>Fungi</taxon>
        <taxon>Fungi incertae sedis</taxon>
        <taxon>Olpidiomycota</taxon>
        <taxon>Olpidiomycotina</taxon>
        <taxon>Olpidiomycetes</taxon>
        <taxon>Olpidiales</taxon>
        <taxon>Olpidiaceae</taxon>
        <taxon>Olpidium</taxon>
    </lineage>
</organism>
<dbReference type="EMBL" id="JAEFCI010002529">
    <property type="protein sequence ID" value="KAG5462170.1"/>
    <property type="molecule type" value="Genomic_DNA"/>
</dbReference>
<dbReference type="InterPro" id="IPR016035">
    <property type="entry name" value="Acyl_Trfase/lysoPLipase"/>
</dbReference>
<gene>
    <name evidence="5" type="ORF">BJ554DRAFT_5532</name>
</gene>
<dbReference type="Pfam" id="PF00698">
    <property type="entry name" value="Acyl_transf_1"/>
    <property type="match status" value="1"/>
</dbReference>
<keyword evidence="2" id="KW-0378">Hydrolase</keyword>
<dbReference type="Gene3D" id="6.10.60.10">
    <property type="match status" value="1"/>
</dbReference>
<dbReference type="PANTHER" id="PTHR10982:SF21">
    <property type="entry name" value="FATTY ACID SYNTHASE SUBUNIT BETA"/>
    <property type="match status" value="1"/>
</dbReference>
<dbReference type="OrthoDB" id="4251012at2759"/>
<dbReference type="InterPro" id="IPR050830">
    <property type="entry name" value="Fungal_FAS"/>
</dbReference>
<keyword evidence="6" id="KW-1185">Reference proteome</keyword>
<dbReference type="AlphaFoldDB" id="A0A8H8DKZ2"/>
<evidence type="ECO:0000256" key="1">
    <source>
        <dbReference type="ARBA" id="ARBA00022679"/>
    </source>
</evidence>
<proteinExistence type="predicted"/>
<keyword evidence="1" id="KW-0808">Transferase</keyword>
<evidence type="ECO:0000313" key="5">
    <source>
        <dbReference type="EMBL" id="KAG5462170.1"/>
    </source>
</evidence>
<dbReference type="PANTHER" id="PTHR10982">
    <property type="entry name" value="MALONYL COA-ACYL CARRIER PROTEIN TRANSACYLASE"/>
    <property type="match status" value="1"/>
</dbReference>
<reference evidence="5 6" key="1">
    <citation type="journal article" name="Sci. Rep.">
        <title>Genome-scale phylogenetic analyses confirm Olpidium as the closest living zoosporic fungus to the non-flagellated, terrestrial fungi.</title>
        <authorList>
            <person name="Chang Y."/>
            <person name="Rochon D."/>
            <person name="Sekimoto S."/>
            <person name="Wang Y."/>
            <person name="Chovatia M."/>
            <person name="Sandor L."/>
            <person name="Salamov A."/>
            <person name="Grigoriev I.V."/>
            <person name="Stajich J.E."/>
            <person name="Spatafora J.W."/>
        </authorList>
    </citation>
    <scope>NUCLEOTIDE SEQUENCE [LARGE SCALE GENOMIC DNA]</scope>
    <source>
        <strain evidence="5">S191</strain>
    </source>
</reference>
<dbReference type="GO" id="GO:0005835">
    <property type="term" value="C:fatty acid synthase complex"/>
    <property type="evidence" value="ECO:0007669"/>
    <property type="project" value="InterPro"/>
</dbReference>
<feature type="domain" description="MaoC-like" evidence="4">
    <location>
        <begin position="154"/>
        <end position="249"/>
    </location>
</feature>
<comment type="caution">
    <text evidence="5">The sequence shown here is derived from an EMBL/GenBank/DDBJ whole genome shotgun (WGS) entry which is preliminary data.</text>
</comment>
<accession>A0A8H8DKZ2</accession>
<evidence type="ECO:0000259" key="3">
    <source>
        <dbReference type="Pfam" id="PF00698"/>
    </source>
</evidence>
<dbReference type="SUPFAM" id="SSF54637">
    <property type="entry name" value="Thioesterase/thiol ester dehydrase-isomerase"/>
    <property type="match status" value="1"/>
</dbReference>
<dbReference type="Gene3D" id="2.40.128.700">
    <property type="match status" value="1"/>
</dbReference>
<sequence length="396" mass="43326">MEVTSSFLYRGKFSDYERTFTRRTEQPVQVVCASRKDVEVLRSKPWFKWNAGGSEQLAPGATLIFRLKTFAQNASRTVFSRVNTEGSVWLKTARGVVEVASVRYEASGVRGNIVLEYLARSGSSIEQPVYFKTGGYPVLPDTKVFPACVAVPLSNSAYAGVSGDLNPIHTNAYFADLAGLPGTITHGMFTSASSRKFVEIFAANNDPKRVKSYRVAFLDMVFPGDELDTKLYHVGMSNGKSIIKVVTVNSRGSKVLEGEALVEQPGTAYVFTGQGSQEVGMGMAHMRSTYGISILKIVRTNPASETVHFRGQNGGAIRRTYMSMTYDVLEKGEIKSVPLFPQIDENTLSYTFSHAAGLLSATQFTQPALVLMEIASFFDMQANGLVQEGCSFAGHR</sequence>
<dbReference type="PRINTS" id="PR01483">
    <property type="entry name" value="FASYNTHASE"/>
</dbReference>
<dbReference type="InterPro" id="IPR014043">
    <property type="entry name" value="Acyl_transferase_dom"/>
</dbReference>
<protein>
    <submittedName>
        <fullName evidence="5">MaoC like domain-containing protein</fullName>
    </submittedName>
</protein>
<evidence type="ECO:0000259" key="4">
    <source>
        <dbReference type="Pfam" id="PF01575"/>
    </source>
</evidence>